<keyword evidence="4" id="KW-1185">Reference proteome</keyword>
<proteinExistence type="predicted"/>
<dbReference type="Pfam" id="PF12770">
    <property type="entry name" value="CHAT"/>
    <property type="match status" value="1"/>
</dbReference>
<dbReference type="InterPro" id="IPR019734">
    <property type="entry name" value="TPR_rpt"/>
</dbReference>
<keyword evidence="1" id="KW-1133">Transmembrane helix</keyword>
<protein>
    <recommendedName>
        <fullName evidence="2">CHAT domain-containing protein</fullName>
    </recommendedName>
</protein>
<keyword evidence="1" id="KW-0812">Transmembrane</keyword>
<dbReference type="InterPro" id="IPR011990">
    <property type="entry name" value="TPR-like_helical_dom_sf"/>
</dbReference>
<gene>
    <name evidence="3" type="ORF">Aconfl_27700</name>
</gene>
<sequence length="1067" mass="122735">MDRFLILLFFFLSSTLLAQEISPKASWEKMIENGESSLALSQIQDFSQYLIQAKAYDSLPDYLVLYGRILQANNPSAQANQKLEKVYLDWERLSSTPAFRRRMAKSLANWYEYLGNTTLAYEQTLLALDWAKKDLNLSSEVLAGLYVNLGGLAVKNMDLPAAKKHLAQVLQIKPAENDAEHIYFANSYLGNIAYFTSNLDSAAYFYQKTLEAIDLLESNPRNQFYRKSIILNNLAGVQMAQSDFDAAEKSMNQTILFREKYMATDLDALEYQKVLQDYLSSLDNLAGLYKQQGQYSRAKQLLEYSFQRKSEELGEENLNTTKSRILLGQIYFDTQDLEEARKYLEDGLSRLKNSEQESAYWQGDGIHTLARMEDFLQNEATADSLYRKAKVIFEEELQGEFDVIYLDFLKNFSLFLAENQKSEEAISLSQTARAYLAEINSDNLYLDLNQAVNQATIYQLGNQYQKSQQTISEAFALWNTLVSRRTTVRDSLQAVFQKPQLILIRNKNRYNLSNREPELLKSIEKELLEGLEILDSQSDFLFEPSDISIQLDLNRQYFEFLEQVELDLYQRSGAEVHLDRLLAYHEHARYRQIRSRLQRNQQVRYGGIPEKILQREKSLKERLTASLQKEADNLEEFTQANQEWTAFLDTLRRTYPTYFQLHFESSESILKRVFSQLNPDMTYLRYLQVGQEWQVLVIRGKNKKLIPLDTRTLSSLLQKLAVQSSDNKYQPALFHELYQQLWKPALAQLQTHRVVIIPEGLLFNLSFEALSQEPVSKWSDLIAHSLLQKHSFSYQYGLLLLDQQSPNAYKDELVAFAPGFFDQMKQSYQASFSDRQYVDKSYLELIPQPFTRRLVEEISARFESKVFLESGSTVANFKKEAGKSRILHLGTHAFSSNVNPSDSRLIFAKSSENPLEPHELFASEIYGLDLSSELAVLLACESGKPAYAPGEGMISLAHAFNYSGTQAMLIGLGKIDEKTSVRIAEDFYSFLEEGMPKDEALRKAKLSYLSQSQGRELDPSFWASLIILGNPEPVSLKPKSHILWIAWGLVALCLCLIWIYRKKILSI</sequence>
<evidence type="ECO:0000313" key="3">
    <source>
        <dbReference type="EMBL" id="GMQ30127.1"/>
    </source>
</evidence>
<evidence type="ECO:0000256" key="1">
    <source>
        <dbReference type="SAM" id="Phobius"/>
    </source>
</evidence>
<keyword evidence="1" id="KW-0472">Membrane</keyword>
<evidence type="ECO:0000313" key="4">
    <source>
        <dbReference type="Proteomes" id="UP001338309"/>
    </source>
</evidence>
<organism evidence="3 4">
    <name type="scientific">Algoriphagus confluentis</name>
    <dbReference type="NCBI Taxonomy" id="1697556"/>
    <lineage>
        <taxon>Bacteria</taxon>
        <taxon>Pseudomonadati</taxon>
        <taxon>Bacteroidota</taxon>
        <taxon>Cytophagia</taxon>
        <taxon>Cytophagales</taxon>
        <taxon>Cyclobacteriaceae</taxon>
        <taxon>Algoriphagus</taxon>
    </lineage>
</organism>
<name>A0ABQ6PTQ3_9BACT</name>
<dbReference type="Gene3D" id="1.25.40.10">
    <property type="entry name" value="Tetratricopeptide repeat domain"/>
    <property type="match status" value="2"/>
</dbReference>
<dbReference type="SUPFAM" id="SSF48452">
    <property type="entry name" value="TPR-like"/>
    <property type="match status" value="2"/>
</dbReference>
<dbReference type="EMBL" id="BTPD01000008">
    <property type="protein sequence ID" value="GMQ30127.1"/>
    <property type="molecule type" value="Genomic_DNA"/>
</dbReference>
<dbReference type="Proteomes" id="UP001338309">
    <property type="component" value="Unassembled WGS sequence"/>
</dbReference>
<reference evidence="3 4" key="1">
    <citation type="submission" date="2023-08" db="EMBL/GenBank/DDBJ databases">
        <title>Draft genome sequence of Algoriphagus confluentis.</title>
        <authorList>
            <person name="Takatani N."/>
            <person name="Hosokawa M."/>
            <person name="Sawabe T."/>
        </authorList>
    </citation>
    <scope>NUCLEOTIDE SEQUENCE [LARGE SCALE GENOMIC DNA]</scope>
    <source>
        <strain evidence="3 4">NBRC 111222</strain>
    </source>
</reference>
<accession>A0ABQ6PTQ3</accession>
<feature type="transmembrane region" description="Helical" evidence="1">
    <location>
        <begin position="1041"/>
        <end position="1060"/>
    </location>
</feature>
<dbReference type="InterPro" id="IPR024983">
    <property type="entry name" value="CHAT_dom"/>
</dbReference>
<dbReference type="Pfam" id="PF13424">
    <property type="entry name" value="TPR_12"/>
    <property type="match status" value="1"/>
</dbReference>
<dbReference type="RefSeq" id="WP_338224837.1">
    <property type="nucleotide sequence ID" value="NZ_BTPD01000008.1"/>
</dbReference>
<dbReference type="PANTHER" id="PTHR10098:SF108">
    <property type="entry name" value="TETRATRICOPEPTIDE REPEAT PROTEIN 28"/>
    <property type="match status" value="1"/>
</dbReference>
<dbReference type="PANTHER" id="PTHR10098">
    <property type="entry name" value="RAPSYN-RELATED"/>
    <property type="match status" value="1"/>
</dbReference>
<feature type="domain" description="CHAT" evidence="2">
    <location>
        <begin position="734"/>
        <end position="1030"/>
    </location>
</feature>
<dbReference type="SMART" id="SM00028">
    <property type="entry name" value="TPR"/>
    <property type="match status" value="5"/>
</dbReference>
<comment type="caution">
    <text evidence="3">The sequence shown here is derived from an EMBL/GenBank/DDBJ whole genome shotgun (WGS) entry which is preliminary data.</text>
</comment>
<evidence type="ECO:0000259" key="2">
    <source>
        <dbReference type="Pfam" id="PF12770"/>
    </source>
</evidence>